<accession>A0ABS0JBB0</accession>
<gene>
    <name evidence="1" type="ORF">IW248_000576</name>
</gene>
<dbReference type="Proteomes" id="UP000614915">
    <property type="component" value="Unassembled WGS sequence"/>
</dbReference>
<comment type="caution">
    <text evidence="1">The sequence shown here is derived from an EMBL/GenBank/DDBJ whole genome shotgun (WGS) entry which is preliminary data.</text>
</comment>
<protein>
    <submittedName>
        <fullName evidence="1">PIN domain nuclease of toxin-antitoxin system</fullName>
    </submittedName>
</protein>
<organism evidence="1 2">
    <name type="scientific">Micromonospora ureilytica</name>
    <dbReference type="NCBI Taxonomy" id="709868"/>
    <lineage>
        <taxon>Bacteria</taxon>
        <taxon>Bacillati</taxon>
        <taxon>Actinomycetota</taxon>
        <taxon>Actinomycetes</taxon>
        <taxon>Micromonosporales</taxon>
        <taxon>Micromonosporaceae</taxon>
        <taxon>Micromonospora</taxon>
    </lineage>
</organism>
<evidence type="ECO:0000313" key="1">
    <source>
        <dbReference type="EMBL" id="MBG6064289.1"/>
    </source>
</evidence>
<keyword evidence="2" id="KW-1185">Reference proteome</keyword>
<proteinExistence type="predicted"/>
<reference evidence="1 2" key="1">
    <citation type="submission" date="2020-11" db="EMBL/GenBank/DDBJ databases">
        <title>Sequencing the genomes of 1000 actinobacteria strains.</title>
        <authorList>
            <person name="Klenk H.-P."/>
        </authorList>
    </citation>
    <scope>NUCLEOTIDE SEQUENCE [LARGE SCALE GENOMIC DNA]</scope>
    <source>
        <strain evidence="1 2">DSM 101692</strain>
    </source>
</reference>
<name>A0ABS0JBB0_9ACTN</name>
<sequence length="38" mass="4241">MLVAQALHEGLTLVTRDDRIQKYDVPTPPGTLHPTPCR</sequence>
<dbReference type="EMBL" id="JADOTX010000001">
    <property type="protein sequence ID" value="MBG6064289.1"/>
    <property type="molecule type" value="Genomic_DNA"/>
</dbReference>
<evidence type="ECO:0000313" key="2">
    <source>
        <dbReference type="Proteomes" id="UP000614915"/>
    </source>
</evidence>